<feature type="domain" description="Pre-rRNA-processing protein RIX1 N-terminal" evidence="8">
    <location>
        <begin position="23"/>
        <end position="201"/>
    </location>
</feature>
<accession>A0A875RTH7</accession>
<evidence type="ECO:0000256" key="7">
    <source>
        <dbReference type="SAM" id="MobiDB-lite"/>
    </source>
</evidence>
<dbReference type="PANTHER" id="PTHR34105:SF1">
    <property type="entry name" value="PROLINE-, GLUTAMIC ACID- AND LEUCINE-RICH PROTEIN 1"/>
    <property type="match status" value="1"/>
</dbReference>
<dbReference type="GeneID" id="62194219"/>
<sequence>MSKGLHIVPLECILPLLEGDQIFGADFAVILQSLAKPSTIDGASKTDINHLCSRVNNYLLSKKTSYRWIGCKLFVVINLHLKVMMSNQTVNLVGSLVKILESHCYIDDFTCSSQQQLLTLNSCCEALDFIIDRIQSKPALTREILTPKLPSIINGLISNITLIPQSALLVLRKLLTKKSTTFRPFGMKFESALKTLLNNGDNLNKMSTPLITLALHCLATISFTLSREDQGSLWRSRIDDLLIETKSVLSIYEEILDTSEDEDFESRYKSLPRLPEDISQLNLVFEPLSIDISESSLEVSKISKRIELLTRYITAYLDVTTSSAVRIPLGQFICLAELLAGMNLRFSSIKRDIRDNSTRSMIRLSLKDLNQIGIAFLCTLQKRFLFDLIPHYYTIFSTLDSCIPVKTHKGKAILDVEEVVENSELEVSVLTAATVLLSMMHTFSDSSLLTRMIDSALLIVEPQVPNIDEVTKSTPSNGKNGKGKKKSGNMASFSDLIAHQDLFTINASRNTLVKVRKFFTAALSRCELPSSSTLKILRFSVLDAVTHVKSLHHGKRTPLNKSIIKLLEADVLYPAHQGVGISILPIISSLLGGENTIMSLLNNPRLPVVSTVLDMKQKLKEESEEESDESEEEEEEKEEKVKVDAMDISGDTANKRKLNSDEPSNVEKAVKRIRTEKFRRVQEEADKAKEVPMALPEGVHQVEETYVETSVTITKFTEPAEADSKLDNDDEDNSDFELPPIIAGDDDDDDDDDNE</sequence>
<evidence type="ECO:0000259" key="8">
    <source>
        <dbReference type="Pfam" id="PF08167"/>
    </source>
</evidence>
<organism evidence="9 10">
    <name type="scientific">Eeniella nana</name>
    <name type="common">Yeast</name>
    <name type="synonym">Brettanomyces nanus</name>
    <dbReference type="NCBI Taxonomy" id="13502"/>
    <lineage>
        <taxon>Eukaryota</taxon>
        <taxon>Fungi</taxon>
        <taxon>Dikarya</taxon>
        <taxon>Ascomycota</taxon>
        <taxon>Saccharomycotina</taxon>
        <taxon>Pichiomycetes</taxon>
        <taxon>Pichiales</taxon>
        <taxon>Pichiaceae</taxon>
        <taxon>Brettanomyces</taxon>
    </lineage>
</organism>
<dbReference type="RefSeq" id="XP_038777072.1">
    <property type="nucleotide sequence ID" value="XM_038921144.1"/>
</dbReference>
<dbReference type="GO" id="GO:0005634">
    <property type="term" value="C:nucleus"/>
    <property type="evidence" value="ECO:0007669"/>
    <property type="project" value="UniProtKB-SubCell"/>
</dbReference>
<dbReference type="InterPro" id="IPR012583">
    <property type="entry name" value="RIX1_N"/>
</dbReference>
<protein>
    <recommendedName>
        <fullName evidence="4">Pre-rRNA-processing protein RIX1</fullName>
    </recommendedName>
</protein>
<feature type="compositionally biased region" description="Acidic residues" evidence="7">
    <location>
        <begin position="622"/>
        <end position="637"/>
    </location>
</feature>
<comment type="function">
    <text evidence="1">Component of the RIX1 complex required for processing of ITS2 sequences from 35S pre-rRNA and the nucleoplasmic transit of the pre-60S ribosomal subunits. Regulates pre-60S association of the critical remodeling factor MDN1.</text>
</comment>
<gene>
    <name evidence="9" type="ORF">FOA43_000818</name>
</gene>
<evidence type="ECO:0000256" key="3">
    <source>
        <dbReference type="ARBA" id="ARBA00010511"/>
    </source>
</evidence>
<dbReference type="AlphaFoldDB" id="A0A875RTH7"/>
<keyword evidence="5" id="KW-0698">rRNA processing</keyword>
<proteinExistence type="inferred from homology"/>
<evidence type="ECO:0000256" key="1">
    <source>
        <dbReference type="ARBA" id="ARBA00003770"/>
    </source>
</evidence>
<dbReference type="GO" id="GO:0006364">
    <property type="term" value="P:rRNA processing"/>
    <property type="evidence" value="ECO:0007669"/>
    <property type="project" value="UniProtKB-KW"/>
</dbReference>
<feature type="compositionally biased region" description="Acidic residues" evidence="7">
    <location>
        <begin position="744"/>
        <end position="755"/>
    </location>
</feature>
<evidence type="ECO:0000313" key="10">
    <source>
        <dbReference type="Proteomes" id="UP000662931"/>
    </source>
</evidence>
<name>A0A875RTH7_EENNA</name>
<evidence type="ECO:0000256" key="2">
    <source>
        <dbReference type="ARBA" id="ARBA00004123"/>
    </source>
</evidence>
<feature type="region of interest" description="Disordered" evidence="7">
    <location>
        <begin position="618"/>
        <end position="668"/>
    </location>
</feature>
<evidence type="ECO:0000256" key="4">
    <source>
        <dbReference type="ARBA" id="ARBA00021502"/>
    </source>
</evidence>
<dbReference type="OrthoDB" id="20900at2759"/>
<dbReference type="KEGG" id="bnn:FOA43_000818"/>
<comment type="similarity">
    <text evidence="3">Belongs to the RIX1/PELP1 family.</text>
</comment>
<reference evidence="9" key="1">
    <citation type="submission" date="2020-10" db="EMBL/GenBank/DDBJ databases">
        <authorList>
            <person name="Roach M.J.R."/>
        </authorList>
    </citation>
    <scope>NUCLEOTIDE SEQUENCE</scope>
    <source>
        <strain evidence="9">CBS 1945</strain>
    </source>
</reference>
<comment type="subcellular location">
    <subcellularLocation>
        <location evidence="2">Nucleus</location>
    </subcellularLocation>
</comment>
<feature type="region of interest" description="Disordered" evidence="7">
    <location>
        <begin position="717"/>
        <end position="755"/>
    </location>
</feature>
<dbReference type="Pfam" id="PF08167">
    <property type="entry name" value="RIX1"/>
    <property type="match status" value="1"/>
</dbReference>
<keyword evidence="10" id="KW-1185">Reference proteome</keyword>
<evidence type="ECO:0000256" key="6">
    <source>
        <dbReference type="ARBA" id="ARBA00023242"/>
    </source>
</evidence>
<dbReference type="PANTHER" id="PTHR34105">
    <property type="entry name" value="PROLINE-, GLUTAMIC ACID- AND LEUCINE-RICH PROTEIN 1"/>
    <property type="match status" value="1"/>
</dbReference>
<evidence type="ECO:0000256" key="5">
    <source>
        <dbReference type="ARBA" id="ARBA00022552"/>
    </source>
</evidence>
<dbReference type="EMBL" id="CP064812">
    <property type="protein sequence ID" value="QPG73507.1"/>
    <property type="molecule type" value="Genomic_DNA"/>
</dbReference>
<keyword evidence="6" id="KW-0539">Nucleus</keyword>
<evidence type="ECO:0000313" key="9">
    <source>
        <dbReference type="EMBL" id="QPG73507.1"/>
    </source>
</evidence>
<dbReference type="Proteomes" id="UP000662931">
    <property type="component" value="Chromosome 1"/>
</dbReference>